<protein>
    <submittedName>
        <fullName evidence="2">ABC transporter</fullName>
    </submittedName>
</protein>
<evidence type="ECO:0000313" key="3">
    <source>
        <dbReference type="Proteomes" id="UP000464468"/>
    </source>
</evidence>
<dbReference type="Proteomes" id="UP000464468">
    <property type="component" value="Chromosome"/>
</dbReference>
<feature type="domain" description="ABC-type transport auxiliary lipoprotein component" evidence="1">
    <location>
        <begin position="41"/>
        <end position="189"/>
    </location>
</feature>
<dbReference type="EMBL" id="CP047895">
    <property type="protein sequence ID" value="QHL91397.1"/>
    <property type="molecule type" value="Genomic_DNA"/>
</dbReference>
<gene>
    <name evidence="2" type="ORF">GVO57_11975</name>
</gene>
<reference evidence="2 3" key="1">
    <citation type="submission" date="2020-01" db="EMBL/GenBank/DDBJ databases">
        <title>Sphingomonas sp. C33 whole genome sequece.</title>
        <authorList>
            <person name="Park C."/>
        </authorList>
    </citation>
    <scope>NUCLEOTIDE SEQUENCE [LARGE SCALE GENOMIC DNA]</scope>
    <source>
        <strain evidence="2 3">C33</strain>
    </source>
</reference>
<proteinExistence type="predicted"/>
<dbReference type="PROSITE" id="PS51257">
    <property type="entry name" value="PROKAR_LIPOPROTEIN"/>
    <property type="match status" value="1"/>
</dbReference>
<dbReference type="RefSeq" id="WP_160593327.1">
    <property type="nucleotide sequence ID" value="NZ_CP047895.1"/>
</dbReference>
<name>A0A7Z2NXM4_9SPHN</name>
<evidence type="ECO:0000313" key="2">
    <source>
        <dbReference type="EMBL" id="QHL91397.1"/>
    </source>
</evidence>
<dbReference type="InterPro" id="IPR005586">
    <property type="entry name" value="ABC_trans_aux"/>
</dbReference>
<accession>A0A7Z2NXM4</accession>
<dbReference type="Gene3D" id="3.40.50.10610">
    <property type="entry name" value="ABC-type transport auxiliary lipoprotein component"/>
    <property type="match status" value="1"/>
</dbReference>
<dbReference type="AlphaFoldDB" id="A0A7Z2NXM4"/>
<dbReference type="SUPFAM" id="SSF159594">
    <property type="entry name" value="XCC0632-like"/>
    <property type="match status" value="1"/>
</dbReference>
<sequence>MTATRPLFALALFAGLAGCISLGEEPPARLLTLAATDSAPAGPGGPVAPGTAITIMMPLVPAKLQTTRVPVQASATEIAYVKDAHWVEPPNRLFRRLLGEVIAARTGRAVLDPRQFAADPGLRLGGQLSEFGVDGEGRAAVVQFDAEAMGPAGLRTRRFIARMPLARIDGQSVGPALNRAANDLAGQVADWLKDDPPTRP</sequence>
<evidence type="ECO:0000259" key="1">
    <source>
        <dbReference type="Pfam" id="PF03886"/>
    </source>
</evidence>
<keyword evidence="3" id="KW-1185">Reference proteome</keyword>
<organism evidence="2 3">
    <name type="scientific">Sphingomonas changnyeongensis</name>
    <dbReference type="NCBI Taxonomy" id="2698679"/>
    <lineage>
        <taxon>Bacteria</taxon>
        <taxon>Pseudomonadati</taxon>
        <taxon>Pseudomonadota</taxon>
        <taxon>Alphaproteobacteria</taxon>
        <taxon>Sphingomonadales</taxon>
        <taxon>Sphingomonadaceae</taxon>
        <taxon>Sphingomonas</taxon>
    </lineage>
</organism>
<dbReference type="KEGG" id="schy:GVO57_11975"/>
<dbReference type="Pfam" id="PF03886">
    <property type="entry name" value="ABC_trans_aux"/>
    <property type="match status" value="1"/>
</dbReference>